<dbReference type="GO" id="GO:0003825">
    <property type="term" value="F:alpha,alpha-trehalose-phosphate synthase (UDP-forming) activity"/>
    <property type="evidence" value="ECO:0007669"/>
    <property type="project" value="TreeGrafter"/>
</dbReference>
<gene>
    <name evidence="3" type="ORF">K493DRAFT_321698</name>
</gene>
<accession>A0A1Y1WPJ8</accession>
<dbReference type="InterPro" id="IPR006379">
    <property type="entry name" value="HAD-SF_hydro_IIB"/>
</dbReference>
<dbReference type="Pfam" id="PF00982">
    <property type="entry name" value="Glyco_transf_20"/>
    <property type="match status" value="1"/>
</dbReference>
<reference evidence="3 4" key="1">
    <citation type="submission" date="2016-07" db="EMBL/GenBank/DDBJ databases">
        <title>Pervasive Adenine N6-methylation of Active Genes in Fungi.</title>
        <authorList>
            <consortium name="DOE Joint Genome Institute"/>
            <person name="Mondo S.J."/>
            <person name="Dannebaum R.O."/>
            <person name="Kuo R.C."/>
            <person name="Labutti K."/>
            <person name="Haridas S."/>
            <person name="Kuo A."/>
            <person name="Salamov A."/>
            <person name="Ahrendt S.R."/>
            <person name="Lipzen A."/>
            <person name="Sullivan W."/>
            <person name="Andreopoulos W.B."/>
            <person name="Clum A."/>
            <person name="Lindquist E."/>
            <person name="Daum C."/>
            <person name="Ramamoorthy G.K."/>
            <person name="Gryganskyi A."/>
            <person name="Culley D."/>
            <person name="Magnuson J.K."/>
            <person name="James T.Y."/>
            <person name="O'Malley M.A."/>
            <person name="Stajich J.E."/>
            <person name="Spatafora J.W."/>
            <person name="Visel A."/>
            <person name="Grigoriev I.V."/>
        </authorList>
    </citation>
    <scope>NUCLEOTIDE SEQUENCE [LARGE SCALE GENOMIC DNA]</scope>
    <source>
        <strain evidence="3 4">CBS 931.73</strain>
    </source>
</reference>
<dbReference type="SUPFAM" id="SSF53756">
    <property type="entry name" value="UDP-Glycosyltransferase/glycogen phosphorylase"/>
    <property type="match status" value="1"/>
</dbReference>
<keyword evidence="4" id="KW-1185">Reference proteome</keyword>
<protein>
    <submittedName>
        <fullName evidence="3">Uncharacterized protein</fullName>
    </submittedName>
</protein>
<dbReference type="Proteomes" id="UP000193498">
    <property type="component" value="Unassembled WGS sequence"/>
</dbReference>
<dbReference type="GO" id="GO:0005992">
    <property type="term" value="P:trehalose biosynthetic process"/>
    <property type="evidence" value="ECO:0007669"/>
    <property type="project" value="InterPro"/>
</dbReference>
<dbReference type="NCBIfam" id="TIGR01484">
    <property type="entry name" value="HAD-SF-IIB"/>
    <property type="match status" value="1"/>
</dbReference>
<dbReference type="InterPro" id="IPR023214">
    <property type="entry name" value="HAD_sf"/>
</dbReference>
<dbReference type="NCBIfam" id="TIGR00685">
    <property type="entry name" value="T6PP"/>
    <property type="match status" value="1"/>
</dbReference>
<evidence type="ECO:0000313" key="3">
    <source>
        <dbReference type="EMBL" id="ORX75469.1"/>
    </source>
</evidence>
<name>A0A1Y1WPJ8_9FUNG</name>
<dbReference type="AlphaFoldDB" id="A0A1Y1WPJ8"/>
<dbReference type="OrthoDB" id="755951at2759"/>
<evidence type="ECO:0000256" key="1">
    <source>
        <dbReference type="ARBA" id="ARBA00005409"/>
    </source>
</evidence>
<dbReference type="SUPFAM" id="SSF56784">
    <property type="entry name" value="HAD-like"/>
    <property type="match status" value="1"/>
</dbReference>
<dbReference type="InterPro" id="IPR003337">
    <property type="entry name" value="Trehalose_PPase"/>
</dbReference>
<comment type="caution">
    <text evidence="3">The sequence shown here is derived from an EMBL/GenBank/DDBJ whole genome shotgun (WGS) entry which is preliminary data.</text>
</comment>
<proteinExistence type="inferred from homology"/>
<dbReference type="FunCoup" id="A0A1Y1WPJ8">
    <property type="interactions" value="93"/>
</dbReference>
<comment type="similarity">
    <text evidence="1">In the N-terminal section; belongs to the glycosyltransferase 20 family.</text>
</comment>
<dbReference type="Gene3D" id="3.40.50.1000">
    <property type="entry name" value="HAD superfamily/HAD-like"/>
    <property type="match status" value="2"/>
</dbReference>
<dbReference type="CDD" id="cd01627">
    <property type="entry name" value="HAD_TPP"/>
    <property type="match status" value="1"/>
</dbReference>
<dbReference type="PANTHER" id="PTHR10788">
    <property type="entry name" value="TREHALOSE-6-PHOSPHATE SYNTHASE"/>
    <property type="match status" value="1"/>
</dbReference>
<sequence>MTAKKTLPDQPKGRIITLTHFLPHACCFEGQVQKESKHGDEKVLSTSPPETKWKIAPRRGHSAMYAGLRSLEETEECIHVGCVGDIKDVNGDILDSNFLSPNHQQTLKKFLWESEKLLPVFLDEKEAAGHYEGYCKTDLWPLLHYILWDSDWANYVKVNQKFADTVKEIYKPGDIIWIHDYHLILVPRMIRQAIPDAIIGFFLHSPFPSSEIFQILEGMLGPTKLVSRLAVQEPFGRCTRTRRLLLAETRWTGLPGSSWKDIPSGETRCWESKVSEFTPVHHFNSHIDREEFYALLRRRWHEYHLARIFADSINEALTMSSEDKQNKHLLLYNHVSSHTANKYQSSKKRLLLFDYDGTLNCYSVLDGLRKLTSDPHNIVWVISGRDQAALDEWLGGVPNLGLSAEHGCFIKYPDPENKSKWINLTEDLDLSWKNDVLAIFTYYTERTQGSFIEHKLCSLTWHYRMPTRSMAPSKLKNAKTTLKTRSYRNCQTWSDHDCDFVFCAGDDKTDEDMFRALRKAELPESASFPVTIGSANKKTQALWHVDSPEDIIKVITTLGASNLGSD</sequence>
<dbReference type="EMBL" id="MCFE01001013">
    <property type="protein sequence ID" value="ORX75469.1"/>
    <property type="molecule type" value="Genomic_DNA"/>
</dbReference>
<dbReference type="Pfam" id="PF02358">
    <property type="entry name" value="Trehalose_PPase"/>
    <property type="match status" value="2"/>
</dbReference>
<dbReference type="InterPro" id="IPR036412">
    <property type="entry name" value="HAD-like_sf"/>
</dbReference>
<dbReference type="GO" id="GO:0005946">
    <property type="term" value="C:alpha,alpha-trehalose-phosphate synthase complex (UDP-forming)"/>
    <property type="evidence" value="ECO:0007669"/>
    <property type="project" value="TreeGrafter"/>
</dbReference>
<organism evidence="3 4">
    <name type="scientific">Basidiobolus meristosporus CBS 931.73</name>
    <dbReference type="NCBI Taxonomy" id="1314790"/>
    <lineage>
        <taxon>Eukaryota</taxon>
        <taxon>Fungi</taxon>
        <taxon>Fungi incertae sedis</taxon>
        <taxon>Zoopagomycota</taxon>
        <taxon>Entomophthoromycotina</taxon>
        <taxon>Basidiobolomycetes</taxon>
        <taxon>Basidiobolales</taxon>
        <taxon>Basidiobolaceae</taxon>
        <taxon>Basidiobolus</taxon>
    </lineage>
</organism>
<dbReference type="InParanoid" id="A0A1Y1WPJ8"/>
<dbReference type="Gene3D" id="3.40.50.2000">
    <property type="entry name" value="Glycogen Phosphorylase B"/>
    <property type="match status" value="1"/>
</dbReference>
<dbReference type="PANTHER" id="PTHR10788:SF123">
    <property type="entry name" value="TREHALOSE-PHOSPHATASE"/>
    <property type="match status" value="1"/>
</dbReference>
<dbReference type="STRING" id="1314790.A0A1Y1WPJ8"/>
<comment type="similarity">
    <text evidence="2">In the C-terminal section; belongs to the trehalose phosphatase family.</text>
</comment>
<dbReference type="InterPro" id="IPR001830">
    <property type="entry name" value="Glyco_trans_20"/>
</dbReference>
<evidence type="ECO:0000256" key="2">
    <source>
        <dbReference type="ARBA" id="ARBA00006330"/>
    </source>
</evidence>
<dbReference type="GO" id="GO:0004805">
    <property type="term" value="F:trehalose-phosphatase activity"/>
    <property type="evidence" value="ECO:0007669"/>
    <property type="project" value="TreeGrafter"/>
</dbReference>
<evidence type="ECO:0000313" key="4">
    <source>
        <dbReference type="Proteomes" id="UP000193498"/>
    </source>
</evidence>
<dbReference type="GO" id="GO:0005829">
    <property type="term" value="C:cytosol"/>
    <property type="evidence" value="ECO:0007669"/>
    <property type="project" value="TreeGrafter"/>
</dbReference>